<protein>
    <recommendedName>
        <fullName evidence="4">DUF748 domain-containing protein</fullName>
    </recommendedName>
</protein>
<keyword evidence="3" id="KW-1185">Reference proteome</keyword>
<dbReference type="AlphaFoldDB" id="A0A081K8U7"/>
<dbReference type="GO" id="GO:0005886">
    <property type="term" value="C:plasma membrane"/>
    <property type="evidence" value="ECO:0007669"/>
    <property type="project" value="TreeGrafter"/>
</dbReference>
<dbReference type="EMBL" id="JOJP01000001">
    <property type="protein sequence ID" value="KEI70573.1"/>
    <property type="molecule type" value="Genomic_DNA"/>
</dbReference>
<evidence type="ECO:0000313" key="3">
    <source>
        <dbReference type="Proteomes" id="UP000027997"/>
    </source>
</evidence>
<dbReference type="Pfam" id="PF05359">
    <property type="entry name" value="DUF748"/>
    <property type="match status" value="2"/>
</dbReference>
<gene>
    <name evidence="2" type="ORF">GV64_07320</name>
</gene>
<keyword evidence="1" id="KW-1133">Transmembrane helix</keyword>
<dbReference type="PANTHER" id="PTHR30441:SF8">
    <property type="entry name" value="DUF748 DOMAIN-CONTAINING PROTEIN"/>
    <property type="match status" value="1"/>
</dbReference>
<evidence type="ECO:0000313" key="2">
    <source>
        <dbReference type="EMBL" id="KEI70573.1"/>
    </source>
</evidence>
<feature type="transmembrane region" description="Helical" evidence="1">
    <location>
        <begin position="12"/>
        <end position="35"/>
    </location>
</feature>
<sequence length="763" mass="85202">MIRKLVSYILKTVAAYTIVGFVAVPPLLHTGIILFGNQLLTKEVKLGAVYFNPLTLNLTLIAVDIQDTLKLASTSVDLSWKDLKRAIVPEGNIREVRLDKILIESPESQFALNEDGQHSFARLLKDSDEEETSKETLEPSSETSLQFTVNQVAIEHGKFRFTDHQFTNDGLPLFLNIDQLNIYGTALGWPAAHSEINFSTRLNKGAEIHSQITLDLSEHLSETTASASIQLNQINLTDFQPIVNRFTYIDLMSGTFNTQATVNWQQESGLQVISDITIDQLQLDDVRTGDTFASWLQLQLNQLSYQQQSNRLNIDQLQLAAPTAVVAVDEKLQVNLASLIKSVNESEENNKKETTNNALSENTVPEFSLAINRLTIENGAMDFSDRSFQPGFATPIVNLNGEVDGFDTQSQKPATIKIDGRVDRYAPVTIRGAINPSSPMDMADLAMSFTNVELTTLTPYSGRFAGYTIRKGRLHLDLNYQIKDHQLFATNQMLLDKLLLGSRVNSNEAVDLPIRLALALLKDRNGQIDITLPVSGDLDNPEFELGPVIRTALFNLITNIISAPFDLLASLVGGDAEEMKFVNFEPGNFNINRSEQIESLDKLAKALRDRPGLQLEVSGKTAKDSDWPMVAKSLLDKELTRQWARELHEQKKPVPEKLVLSTMDDETRLRLLQQIVENMSSTETLDIDVQDSTTDVVTRQLLTQWPFNEHAMRQLAIDRAREIKDYLIDEGGLEPERIFLLNVQSLAEGSAEKPSTELQLNAG</sequence>
<organism evidence="2 3">
    <name type="scientific">Endozoicomonas elysicola</name>
    <dbReference type="NCBI Taxonomy" id="305900"/>
    <lineage>
        <taxon>Bacteria</taxon>
        <taxon>Pseudomonadati</taxon>
        <taxon>Pseudomonadota</taxon>
        <taxon>Gammaproteobacteria</taxon>
        <taxon>Oceanospirillales</taxon>
        <taxon>Endozoicomonadaceae</taxon>
        <taxon>Endozoicomonas</taxon>
    </lineage>
</organism>
<accession>A0A081K8U7</accession>
<keyword evidence="1" id="KW-0472">Membrane</keyword>
<dbReference type="InterPro" id="IPR052894">
    <property type="entry name" value="AsmA-related"/>
</dbReference>
<dbReference type="STRING" id="305900.GV64_07320"/>
<dbReference type="GO" id="GO:0090313">
    <property type="term" value="P:regulation of protein targeting to membrane"/>
    <property type="evidence" value="ECO:0007669"/>
    <property type="project" value="TreeGrafter"/>
</dbReference>
<dbReference type="RefSeq" id="WP_020580837.1">
    <property type="nucleotide sequence ID" value="NZ_JOJP01000001.1"/>
</dbReference>
<evidence type="ECO:0008006" key="4">
    <source>
        <dbReference type="Google" id="ProtNLM"/>
    </source>
</evidence>
<reference evidence="2 3" key="1">
    <citation type="submission" date="2014-06" db="EMBL/GenBank/DDBJ databases">
        <title>Whole Genome Sequences of Three Symbiotic Endozoicomonas Bacteria.</title>
        <authorList>
            <person name="Neave M.J."/>
            <person name="Apprill A."/>
            <person name="Voolstra C.R."/>
        </authorList>
    </citation>
    <scope>NUCLEOTIDE SEQUENCE [LARGE SCALE GENOMIC DNA]</scope>
    <source>
        <strain evidence="2 3">DSM 22380</strain>
    </source>
</reference>
<comment type="caution">
    <text evidence="2">The sequence shown here is derived from an EMBL/GenBank/DDBJ whole genome shotgun (WGS) entry which is preliminary data.</text>
</comment>
<dbReference type="eggNOG" id="COG2982">
    <property type="taxonomic scope" value="Bacteria"/>
</dbReference>
<proteinExistence type="predicted"/>
<keyword evidence="1" id="KW-0812">Transmembrane</keyword>
<dbReference type="Proteomes" id="UP000027997">
    <property type="component" value="Unassembled WGS sequence"/>
</dbReference>
<dbReference type="InterPro" id="IPR008023">
    <property type="entry name" value="DUF748"/>
</dbReference>
<name>A0A081K8U7_9GAMM</name>
<dbReference type="eggNOG" id="COG2885">
    <property type="taxonomic scope" value="Bacteria"/>
</dbReference>
<evidence type="ECO:0000256" key="1">
    <source>
        <dbReference type="SAM" id="Phobius"/>
    </source>
</evidence>
<dbReference type="PANTHER" id="PTHR30441">
    <property type="entry name" value="DUF748 DOMAIN-CONTAINING PROTEIN"/>
    <property type="match status" value="1"/>
</dbReference>